<protein>
    <submittedName>
        <fullName evidence="3">Uncharacterized protein</fullName>
    </submittedName>
</protein>
<keyword evidence="2" id="KW-1133">Transmembrane helix</keyword>
<dbReference type="EMBL" id="CP108110">
    <property type="protein sequence ID" value="WUQ86116.1"/>
    <property type="molecule type" value="Genomic_DNA"/>
</dbReference>
<sequence>MHPAGGEARGAVRLEVRTNGATGTEVRVRADEPLLRVYRLTNQAEYRLTVTTLKDAQVSGAPVVCGGEQPLVLPPLGVVECSATLSARSGPERTEVRVEAAAPKGMPSAVAAAQAGYRGLVAGMTLTRVGAPTGSGVLARADRSADRTAGRSADRTAGRSADRTAADDAPLPAVGTSGRRALPMVAGGDVRLRYRVDAVGDSSISAVSVAEHLPGVGPVSCTGQSAAGLLEPGRPLDCTASGAAVPGRHTGVARAEGLATDGAVGQDGRPLPPRPVAAEAVGDYEGQGPAPAQPGAGPDPALPGAAPGTANPVGAQPPAAAAPGAAVPGVAANPLPPNLAAPNAAAAPAGSAAAPNAAANAAAAAPAAAAAAGQAAAPGTAAAAAATGSAVPYRPGTSTFGLPASPFQAAPTAGAAGPGAPSAGPGRSAESAAPNPQGNTASVAQSPDDAPFGSDEDWDTNEVMLLLLAIMLPVLVVLAAALSVRQREMSGPGGGGGD</sequence>
<keyword evidence="2" id="KW-0472">Membrane</keyword>
<feature type="transmembrane region" description="Helical" evidence="2">
    <location>
        <begin position="463"/>
        <end position="484"/>
    </location>
</feature>
<accession>A0ABZ1U7P5</accession>
<dbReference type="RefSeq" id="WP_328956766.1">
    <property type="nucleotide sequence ID" value="NZ_CP108110.1"/>
</dbReference>
<feature type="region of interest" description="Disordered" evidence="1">
    <location>
        <begin position="402"/>
        <end position="456"/>
    </location>
</feature>
<keyword evidence="4" id="KW-1185">Reference proteome</keyword>
<feature type="region of interest" description="Disordered" evidence="1">
    <location>
        <begin position="261"/>
        <end position="325"/>
    </location>
</feature>
<feature type="compositionally biased region" description="Polar residues" evidence="1">
    <location>
        <begin position="436"/>
        <end position="445"/>
    </location>
</feature>
<reference evidence="3" key="1">
    <citation type="submission" date="2022-10" db="EMBL/GenBank/DDBJ databases">
        <title>The complete genomes of actinobacterial strains from the NBC collection.</title>
        <authorList>
            <person name="Joergensen T.S."/>
            <person name="Alvarez Arevalo M."/>
            <person name="Sterndorff E.B."/>
            <person name="Faurdal D."/>
            <person name="Vuksanovic O."/>
            <person name="Mourched A.-S."/>
            <person name="Charusanti P."/>
            <person name="Shaw S."/>
            <person name="Blin K."/>
            <person name="Weber T."/>
        </authorList>
    </citation>
    <scope>NUCLEOTIDE SEQUENCE</scope>
    <source>
        <strain evidence="3">NBC_00222</strain>
    </source>
</reference>
<evidence type="ECO:0000256" key="2">
    <source>
        <dbReference type="SAM" id="Phobius"/>
    </source>
</evidence>
<evidence type="ECO:0000313" key="3">
    <source>
        <dbReference type="EMBL" id="WUQ86116.1"/>
    </source>
</evidence>
<evidence type="ECO:0000313" key="4">
    <source>
        <dbReference type="Proteomes" id="UP001432222"/>
    </source>
</evidence>
<dbReference type="Proteomes" id="UP001432222">
    <property type="component" value="Chromosome"/>
</dbReference>
<feature type="compositionally biased region" description="Low complexity" evidence="1">
    <location>
        <begin position="404"/>
        <end position="434"/>
    </location>
</feature>
<evidence type="ECO:0000256" key="1">
    <source>
        <dbReference type="SAM" id="MobiDB-lite"/>
    </source>
</evidence>
<feature type="compositionally biased region" description="Low complexity" evidence="1">
    <location>
        <begin position="286"/>
        <end position="325"/>
    </location>
</feature>
<keyword evidence="2" id="KW-0812">Transmembrane</keyword>
<organism evidence="3 4">
    <name type="scientific">Kitasatospora purpeofusca</name>
    <dbReference type="NCBI Taxonomy" id="67352"/>
    <lineage>
        <taxon>Bacteria</taxon>
        <taxon>Bacillati</taxon>
        <taxon>Actinomycetota</taxon>
        <taxon>Actinomycetes</taxon>
        <taxon>Kitasatosporales</taxon>
        <taxon>Streptomycetaceae</taxon>
        <taxon>Kitasatospora</taxon>
    </lineage>
</organism>
<name>A0ABZ1U7P5_9ACTN</name>
<gene>
    <name evidence="3" type="ORF">OHA16_26040</name>
</gene>
<feature type="compositionally biased region" description="Basic and acidic residues" evidence="1">
    <location>
        <begin position="140"/>
        <end position="166"/>
    </location>
</feature>
<feature type="region of interest" description="Disordered" evidence="1">
    <location>
        <begin position="137"/>
        <end position="175"/>
    </location>
</feature>
<proteinExistence type="predicted"/>